<dbReference type="Proteomes" id="UP000199450">
    <property type="component" value="Unassembled WGS sequence"/>
</dbReference>
<dbReference type="EMBL" id="FOBV01000001">
    <property type="protein sequence ID" value="SEM16219.1"/>
    <property type="molecule type" value="Genomic_DNA"/>
</dbReference>
<dbReference type="RefSeq" id="WP_089998224.1">
    <property type="nucleotide sequence ID" value="NZ_FOBV01000001.1"/>
</dbReference>
<dbReference type="AlphaFoldDB" id="A0A1H7W522"/>
<organism evidence="2 3">
    <name type="scientific">Chryseobacterium taichungense</name>
    <dbReference type="NCBI Taxonomy" id="295069"/>
    <lineage>
        <taxon>Bacteria</taxon>
        <taxon>Pseudomonadati</taxon>
        <taxon>Bacteroidota</taxon>
        <taxon>Flavobacteriia</taxon>
        <taxon>Flavobacteriales</taxon>
        <taxon>Weeksellaceae</taxon>
        <taxon>Chryseobacterium group</taxon>
        <taxon>Chryseobacterium</taxon>
    </lineage>
</organism>
<dbReference type="OrthoDB" id="1258689at2"/>
<reference evidence="3" key="1">
    <citation type="submission" date="2016-10" db="EMBL/GenBank/DDBJ databases">
        <authorList>
            <person name="Varghese N."/>
            <person name="Submissions S."/>
        </authorList>
    </citation>
    <scope>NUCLEOTIDE SEQUENCE [LARGE SCALE GENOMIC DNA]</scope>
    <source>
        <strain evidence="3">DSM 17453</strain>
    </source>
</reference>
<evidence type="ECO:0000256" key="1">
    <source>
        <dbReference type="SAM" id="SignalP"/>
    </source>
</evidence>
<proteinExistence type="predicted"/>
<sequence length="231" mass="25707">MKTKLSIAGILFLLVFQSCDNRASEELSSQNETVKVSSSKGNNLAKLSFDSKSLSGYISNQLALQLEVRNLLDNEKNVDYSLIQSELQNVETIEQLELLYRNANILHGEELISLYNEMNSNSEIFINNNKDFYTKYTQDQRSTLIIEEIDRQLGYDDNLAARVNCHANFVKASNRCMRNYAISMTGVAVSGFFSFGVSTVVGGAVATTMMVMCNSDADEDYHDCVKGGGQP</sequence>
<evidence type="ECO:0000313" key="2">
    <source>
        <dbReference type="EMBL" id="SEM16219.1"/>
    </source>
</evidence>
<evidence type="ECO:0000313" key="3">
    <source>
        <dbReference type="Proteomes" id="UP000199450"/>
    </source>
</evidence>
<keyword evidence="1" id="KW-0732">Signal</keyword>
<name>A0A1H7W522_9FLAO</name>
<keyword evidence="3" id="KW-1185">Reference proteome</keyword>
<dbReference type="PROSITE" id="PS51257">
    <property type="entry name" value="PROKAR_LIPOPROTEIN"/>
    <property type="match status" value="1"/>
</dbReference>
<feature type="chain" id="PRO_5011542377" evidence="1">
    <location>
        <begin position="24"/>
        <end position="231"/>
    </location>
</feature>
<gene>
    <name evidence="2" type="ORF">SAMN05421856_101476</name>
</gene>
<feature type="signal peptide" evidence="1">
    <location>
        <begin position="1"/>
        <end position="23"/>
    </location>
</feature>
<protein>
    <submittedName>
        <fullName evidence="2">Uncharacterized protein</fullName>
    </submittedName>
</protein>
<accession>A0A1H7W522</accession>